<reference evidence="2" key="1">
    <citation type="submission" date="2019-08" db="EMBL/GenBank/DDBJ databases">
        <authorList>
            <person name="Kucharzyk K."/>
            <person name="Murdoch R.W."/>
            <person name="Higgins S."/>
            <person name="Loffler F."/>
        </authorList>
    </citation>
    <scope>NUCLEOTIDE SEQUENCE</scope>
</reference>
<dbReference type="GO" id="GO:0050152">
    <property type="term" value="F:omega-amidase activity"/>
    <property type="evidence" value="ECO:0007669"/>
    <property type="project" value="UniProtKB-EC"/>
</dbReference>
<proteinExistence type="predicted"/>
<protein>
    <submittedName>
        <fullName evidence="2">Omega-amidase YafV</fullName>
        <ecNumber evidence="2">3.5.1.3</ecNumber>
    </submittedName>
</protein>
<dbReference type="InterPro" id="IPR003010">
    <property type="entry name" value="C-N_Hydrolase"/>
</dbReference>
<dbReference type="InterPro" id="IPR036526">
    <property type="entry name" value="C-N_Hydrolase_sf"/>
</dbReference>
<dbReference type="PANTHER" id="PTHR23088:SF27">
    <property type="entry name" value="DEAMINATED GLUTATHIONE AMIDASE"/>
    <property type="match status" value="1"/>
</dbReference>
<name>A0A645JNL7_9ZZZZ</name>
<dbReference type="Pfam" id="PF00795">
    <property type="entry name" value="CN_hydrolase"/>
    <property type="match status" value="1"/>
</dbReference>
<dbReference type="SUPFAM" id="SSF56317">
    <property type="entry name" value="Carbon-nitrogen hydrolase"/>
    <property type="match status" value="1"/>
</dbReference>
<evidence type="ECO:0000259" key="1">
    <source>
        <dbReference type="PROSITE" id="PS50263"/>
    </source>
</evidence>
<dbReference type="Gene3D" id="3.60.110.10">
    <property type="entry name" value="Carbon-nitrogen hydrolase"/>
    <property type="match status" value="1"/>
</dbReference>
<gene>
    <name evidence="2" type="primary">yafV_18</name>
    <name evidence="2" type="ORF">SDC9_209670</name>
</gene>
<keyword evidence="2" id="KW-0378">Hydrolase</keyword>
<sequence length="135" mass="15475">MFDTEFGKVGTVICYDRRYPESCRELVKKGAKIIFIPISSMRYKGVSLSEIPMWESELRTRAAENQVFLIAANRSGIEGDYEYIGRSMIVAPNGEVLAKVEEEENVVVTAEIDTNLVDERRTSLPLFRDRRTDLY</sequence>
<comment type="caution">
    <text evidence="2">The sequence shown here is derived from an EMBL/GenBank/DDBJ whole genome shotgun (WGS) entry which is preliminary data.</text>
</comment>
<dbReference type="CDD" id="cd07197">
    <property type="entry name" value="nitrilase"/>
    <property type="match status" value="1"/>
</dbReference>
<evidence type="ECO:0000313" key="2">
    <source>
        <dbReference type="EMBL" id="MPN61924.1"/>
    </source>
</evidence>
<accession>A0A645JNL7</accession>
<dbReference type="EMBL" id="VSSQ01139224">
    <property type="protein sequence ID" value="MPN61924.1"/>
    <property type="molecule type" value="Genomic_DNA"/>
</dbReference>
<dbReference type="AlphaFoldDB" id="A0A645JNL7"/>
<dbReference type="EC" id="3.5.1.3" evidence="2"/>
<feature type="domain" description="CN hydrolase" evidence="1">
    <location>
        <begin position="1"/>
        <end position="114"/>
    </location>
</feature>
<dbReference type="PROSITE" id="PS50263">
    <property type="entry name" value="CN_HYDROLASE"/>
    <property type="match status" value="1"/>
</dbReference>
<dbReference type="PANTHER" id="PTHR23088">
    <property type="entry name" value="NITRILASE-RELATED"/>
    <property type="match status" value="1"/>
</dbReference>
<organism evidence="2">
    <name type="scientific">bioreactor metagenome</name>
    <dbReference type="NCBI Taxonomy" id="1076179"/>
    <lineage>
        <taxon>unclassified sequences</taxon>
        <taxon>metagenomes</taxon>
        <taxon>ecological metagenomes</taxon>
    </lineage>
</organism>